<reference evidence="1 2" key="1">
    <citation type="journal article" date="2021" name="BMC Biol.">
        <title>Horizontally acquired antibacterial genes associated with adaptive radiation of ladybird beetles.</title>
        <authorList>
            <person name="Li H.S."/>
            <person name="Tang X.F."/>
            <person name="Huang Y.H."/>
            <person name="Xu Z.Y."/>
            <person name="Chen M.L."/>
            <person name="Du X.Y."/>
            <person name="Qiu B.Y."/>
            <person name="Chen P.T."/>
            <person name="Zhang W."/>
            <person name="Slipinski A."/>
            <person name="Escalona H.E."/>
            <person name="Waterhouse R.M."/>
            <person name="Zwick A."/>
            <person name="Pang H."/>
        </authorList>
    </citation>
    <scope>NUCLEOTIDE SEQUENCE [LARGE SCALE GENOMIC DNA]</scope>
    <source>
        <strain evidence="1">SYSU2018</strain>
    </source>
</reference>
<evidence type="ECO:0000313" key="1">
    <source>
        <dbReference type="EMBL" id="KAL3271171.1"/>
    </source>
</evidence>
<gene>
    <name evidence="1" type="ORF">HHI36_021668</name>
</gene>
<accession>A0ABD2MXR9</accession>
<dbReference type="EMBL" id="JABFTP020000042">
    <property type="protein sequence ID" value="KAL3271171.1"/>
    <property type="molecule type" value="Genomic_DNA"/>
</dbReference>
<organism evidence="1 2">
    <name type="scientific">Cryptolaemus montrouzieri</name>
    <dbReference type="NCBI Taxonomy" id="559131"/>
    <lineage>
        <taxon>Eukaryota</taxon>
        <taxon>Metazoa</taxon>
        <taxon>Ecdysozoa</taxon>
        <taxon>Arthropoda</taxon>
        <taxon>Hexapoda</taxon>
        <taxon>Insecta</taxon>
        <taxon>Pterygota</taxon>
        <taxon>Neoptera</taxon>
        <taxon>Endopterygota</taxon>
        <taxon>Coleoptera</taxon>
        <taxon>Polyphaga</taxon>
        <taxon>Cucujiformia</taxon>
        <taxon>Coccinelloidea</taxon>
        <taxon>Coccinellidae</taxon>
        <taxon>Scymninae</taxon>
        <taxon>Scymnini</taxon>
        <taxon>Cryptolaemus</taxon>
    </lineage>
</organism>
<proteinExistence type="predicted"/>
<dbReference type="AlphaFoldDB" id="A0ABD2MXR9"/>
<dbReference type="PANTHER" id="PTHR31400:SF1">
    <property type="entry name" value="PROTEIN GUCD1"/>
    <property type="match status" value="1"/>
</dbReference>
<protein>
    <recommendedName>
        <fullName evidence="3">Protein GUCD1</fullName>
    </recommendedName>
</protein>
<comment type="caution">
    <text evidence="1">The sequence shown here is derived from an EMBL/GenBank/DDBJ whole genome shotgun (WGS) entry which is preliminary data.</text>
</comment>
<dbReference type="PANTHER" id="PTHR31400">
    <property type="entry name" value="GUANYLYL CYCLASE DOMAIN CONTAINING PROTEIN 1 GUCD1"/>
    <property type="match status" value="1"/>
</dbReference>
<evidence type="ECO:0008006" key="3">
    <source>
        <dbReference type="Google" id="ProtNLM"/>
    </source>
</evidence>
<dbReference type="Proteomes" id="UP001516400">
    <property type="component" value="Unassembled WGS sequence"/>
</dbReference>
<sequence length="99" mass="11851">MIIKSESESNITETKSFSYIHTKHRRRCEISLKHHTQSYNWDCGISCVLMVLSDKNREYFLNNKRQICEEEGFNTSTWTIDLCYLLRRFGVRHVFILSL</sequence>
<evidence type="ECO:0000313" key="2">
    <source>
        <dbReference type="Proteomes" id="UP001516400"/>
    </source>
</evidence>
<dbReference type="Pfam" id="PF09778">
    <property type="entry name" value="Guanylate_cyc_2"/>
    <property type="match status" value="1"/>
</dbReference>
<keyword evidence="2" id="KW-1185">Reference proteome</keyword>
<dbReference type="InterPro" id="IPR018616">
    <property type="entry name" value="GUCD1"/>
</dbReference>
<name>A0ABD2MXR9_9CUCU</name>